<reference evidence="1 2" key="1">
    <citation type="journal article" date="2018" name="Sci. Data">
        <title>The draft genome sequence of cork oak.</title>
        <authorList>
            <person name="Ramos A.M."/>
            <person name="Usie A."/>
            <person name="Barbosa P."/>
            <person name="Barros P.M."/>
            <person name="Capote T."/>
            <person name="Chaves I."/>
            <person name="Simoes F."/>
            <person name="Abreu I."/>
            <person name="Carrasquinho I."/>
            <person name="Faro C."/>
            <person name="Guimaraes J.B."/>
            <person name="Mendonca D."/>
            <person name="Nobrega F."/>
            <person name="Rodrigues L."/>
            <person name="Saibo N.J.M."/>
            <person name="Varela M.C."/>
            <person name="Egas C."/>
            <person name="Matos J."/>
            <person name="Miguel C.M."/>
            <person name="Oliveira M.M."/>
            <person name="Ricardo C.P."/>
            <person name="Goncalves S."/>
        </authorList>
    </citation>
    <scope>NUCLEOTIDE SEQUENCE [LARGE SCALE GENOMIC DNA]</scope>
    <source>
        <strain evidence="2">cv. HL8</strain>
    </source>
</reference>
<protein>
    <submittedName>
        <fullName evidence="1">Uncharacterized protein</fullName>
    </submittedName>
</protein>
<evidence type="ECO:0000313" key="1">
    <source>
        <dbReference type="EMBL" id="KAK7838060.1"/>
    </source>
</evidence>
<gene>
    <name evidence="1" type="ORF">CFP56_020299</name>
</gene>
<proteinExistence type="predicted"/>
<organism evidence="1 2">
    <name type="scientific">Quercus suber</name>
    <name type="common">Cork oak</name>
    <dbReference type="NCBI Taxonomy" id="58331"/>
    <lineage>
        <taxon>Eukaryota</taxon>
        <taxon>Viridiplantae</taxon>
        <taxon>Streptophyta</taxon>
        <taxon>Embryophyta</taxon>
        <taxon>Tracheophyta</taxon>
        <taxon>Spermatophyta</taxon>
        <taxon>Magnoliopsida</taxon>
        <taxon>eudicotyledons</taxon>
        <taxon>Gunneridae</taxon>
        <taxon>Pentapetalae</taxon>
        <taxon>rosids</taxon>
        <taxon>fabids</taxon>
        <taxon>Fagales</taxon>
        <taxon>Fagaceae</taxon>
        <taxon>Quercus</taxon>
    </lineage>
</organism>
<sequence>MNCTQCNTLIPTKQSQIIKHRPFFPKISQSVNSGPPTLILRTTAPLH</sequence>
<accession>A0AAW0KGR5</accession>
<keyword evidence="2" id="KW-1185">Reference proteome</keyword>
<comment type="caution">
    <text evidence="1">The sequence shown here is derived from an EMBL/GenBank/DDBJ whole genome shotgun (WGS) entry which is preliminary data.</text>
</comment>
<name>A0AAW0KGR5_QUESU</name>
<dbReference type="Proteomes" id="UP000237347">
    <property type="component" value="Unassembled WGS sequence"/>
</dbReference>
<evidence type="ECO:0000313" key="2">
    <source>
        <dbReference type="Proteomes" id="UP000237347"/>
    </source>
</evidence>
<dbReference type="AlphaFoldDB" id="A0AAW0KGR5"/>
<dbReference type="EMBL" id="PKMF04000314">
    <property type="protein sequence ID" value="KAK7838060.1"/>
    <property type="molecule type" value="Genomic_DNA"/>
</dbReference>